<evidence type="ECO:0000313" key="2">
    <source>
        <dbReference type="EMBL" id="CAE0312183.1"/>
    </source>
</evidence>
<evidence type="ECO:0000313" key="1">
    <source>
        <dbReference type="EMBL" id="CAE0312182.1"/>
    </source>
</evidence>
<dbReference type="EMBL" id="HBIE01023331">
    <property type="protein sequence ID" value="CAE0312183.1"/>
    <property type="molecule type" value="Transcribed_RNA"/>
</dbReference>
<sequence>MELLARGSFTDKETLISVNYARGLYQMLAGLKCLSNDEKQLGMINTDKVKKRIASGGLHVEYLNQTLKKDCEFILDEDLVAEGEIKLRAMMAKNDGNLDVTGETVAERMTKAASSLKVA</sequence>
<accession>A0A7S3I3N1</accession>
<gene>
    <name evidence="1" type="ORF">FEHR0123_LOCUS7103</name>
    <name evidence="2" type="ORF">FEHR0123_LOCUS7104</name>
</gene>
<protein>
    <submittedName>
        <fullName evidence="2">Uncharacterized protein</fullName>
    </submittedName>
</protein>
<reference evidence="2" key="1">
    <citation type="submission" date="2021-01" db="EMBL/GenBank/DDBJ databases">
        <authorList>
            <person name="Corre E."/>
            <person name="Pelletier E."/>
            <person name="Niang G."/>
            <person name="Scheremetjew M."/>
            <person name="Finn R."/>
            <person name="Kale V."/>
            <person name="Holt S."/>
            <person name="Cochrane G."/>
            <person name="Meng A."/>
            <person name="Brown T."/>
            <person name="Cohen L."/>
        </authorList>
    </citation>
    <scope>NUCLEOTIDE SEQUENCE</scope>
    <source>
        <strain evidence="2">Fehren 1</strain>
    </source>
</reference>
<dbReference type="AlphaFoldDB" id="A0A7S3I3N1"/>
<name>A0A7S3I3N1_9SPIT</name>
<dbReference type="EMBL" id="HBIE01023330">
    <property type="protein sequence ID" value="CAE0312182.1"/>
    <property type="molecule type" value="Transcribed_RNA"/>
</dbReference>
<proteinExistence type="predicted"/>
<organism evidence="2">
    <name type="scientific">Favella ehrenbergii</name>
    <dbReference type="NCBI Taxonomy" id="182087"/>
    <lineage>
        <taxon>Eukaryota</taxon>
        <taxon>Sar</taxon>
        <taxon>Alveolata</taxon>
        <taxon>Ciliophora</taxon>
        <taxon>Intramacronucleata</taxon>
        <taxon>Spirotrichea</taxon>
        <taxon>Choreotrichia</taxon>
        <taxon>Tintinnida</taxon>
        <taxon>Xystonellidae</taxon>
        <taxon>Favella</taxon>
    </lineage>
</organism>